<dbReference type="NCBIfam" id="NF041824">
    <property type="entry name" value="daptide_HExxH"/>
    <property type="match status" value="1"/>
</dbReference>
<reference evidence="3" key="1">
    <citation type="journal article" date="2019" name="Int. J. Syst. Evol. Microbiol.">
        <title>The Global Catalogue of Microorganisms (GCM) 10K type strain sequencing project: providing services to taxonomists for standard genome sequencing and annotation.</title>
        <authorList>
            <consortium name="The Broad Institute Genomics Platform"/>
            <consortium name="The Broad Institute Genome Sequencing Center for Infectious Disease"/>
            <person name="Wu L."/>
            <person name="Ma J."/>
        </authorList>
    </citation>
    <scope>NUCLEOTIDE SEQUENCE [LARGE SCALE GENOMIC DNA]</scope>
    <source>
        <strain evidence="3">JCM 11483</strain>
    </source>
</reference>
<dbReference type="InterPro" id="IPR001193">
    <property type="entry name" value="MBTPS2"/>
</dbReference>
<feature type="transmembrane region" description="Helical" evidence="1">
    <location>
        <begin position="128"/>
        <end position="149"/>
    </location>
</feature>
<evidence type="ECO:0000313" key="2">
    <source>
        <dbReference type="EMBL" id="GAA3283345.1"/>
    </source>
</evidence>
<accession>A0ABP6RCZ3</accession>
<name>A0ABP6RCZ3_9MICC</name>
<sequence length="533" mass="57229">MTSVDPSGERRWLSRISLSEPDTDGRVIVSTAEGPALRLPAGLAPIIQAAQDHPDRDPTEIAKDLGVTADQVQTVLDRVGDTPAVAAAPRRPPRVQFRPPFTVQFTLFDPSKLIHPDSFVVRVLRARATWPTLITVNGIAAVLVAVLLMSPSSTLSERLTVPSYGWLLAGLLLSVFIHEFAHAATLIAHGGTTHRMGFMFFYLVPAFFCDVRDIWSVPPQARVRVALAGVMSQGVIAAICGTLALFTPPTVAGTLTVLAVLNMLYWIFNLIPFVKFDGYVALAGHLDRPNLREQTMAAFRDAAAGMLYGHRRRGPFVGWEWTLFGAASMLFPFVLILGLVLSVGRVLASLGVVAIWIELSLVATLLVWAVTRMWKHVCVTWRSGTPRVQLATVWTIAVAAIFAAATLVPIPQQQTGGVFVAGETAQIGSLEHVPAHAVGSVVTVRNAGTVPGDVIGSATVDGPSEPCTLPLATLVAVQESDLSLEGYCAPLSIPDQPQELRDEVRADPGTAEISLPSRNLVEHVVDLWQAATS</sequence>
<feature type="transmembrane region" description="Helical" evidence="1">
    <location>
        <begin position="321"/>
        <end position="341"/>
    </location>
</feature>
<comment type="caution">
    <text evidence="2">The sequence shown here is derived from an EMBL/GenBank/DDBJ whole genome shotgun (WGS) entry which is preliminary data.</text>
</comment>
<evidence type="ECO:0000256" key="1">
    <source>
        <dbReference type="SAM" id="Phobius"/>
    </source>
</evidence>
<dbReference type="PANTHER" id="PTHR13325">
    <property type="entry name" value="PROTEASE M50 MEMBRANE-BOUND TRANSCRIPTION FACTOR SITE 2 PROTEASE"/>
    <property type="match status" value="1"/>
</dbReference>
<dbReference type="InterPro" id="IPR030476">
    <property type="entry name" value="Pentaxin_CS"/>
</dbReference>
<dbReference type="PROSITE" id="PS00289">
    <property type="entry name" value="PTX_1"/>
    <property type="match status" value="1"/>
</dbReference>
<feature type="transmembrane region" description="Helical" evidence="1">
    <location>
        <begin position="347"/>
        <end position="370"/>
    </location>
</feature>
<evidence type="ECO:0000313" key="3">
    <source>
        <dbReference type="Proteomes" id="UP001501736"/>
    </source>
</evidence>
<feature type="transmembrane region" description="Helical" evidence="1">
    <location>
        <begin position="223"/>
        <end position="245"/>
    </location>
</feature>
<keyword evidence="3" id="KW-1185">Reference proteome</keyword>
<feature type="transmembrane region" description="Helical" evidence="1">
    <location>
        <begin position="251"/>
        <end position="268"/>
    </location>
</feature>
<protein>
    <recommendedName>
        <fullName evidence="4">Peptide zinc metalloprotease protein</fullName>
    </recommendedName>
</protein>
<organism evidence="2 3">
    <name type="scientific">Nesterenkonia halobia</name>
    <dbReference type="NCBI Taxonomy" id="37922"/>
    <lineage>
        <taxon>Bacteria</taxon>
        <taxon>Bacillati</taxon>
        <taxon>Actinomycetota</taxon>
        <taxon>Actinomycetes</taxon>
        <taxon>Micrococcales</taxon>
        <taxon>Micrococcaceae</taxon>
        <taxon>Nesterenkonia</taxon>
    </lineage>
</organism>
<keyword evidence="1" id="KW-1133">Transmembrane helix</keyword>
<feature type="transmembrane region" description="Helical" evidence="1">
    <location>
        <begin position="391"/>
        <end position="410"/>
    </location>
</feature>
<dbReference type="InterPro" id="IPR049694">
    <property type="entry name" value="Daptide_HExxH"/>
</dbReference>
<dbReference type="RefSeq" id="WP_344719237.1">
    <property type="nucleotide sequence ID" value="NZ_BAAAYG010000004.1"/>
</dbReference>
<proteinExistence type="predicted"/>
<gene>
    <name evidence="2" type="ORF">GCM10020260_11960</name>
</gene>
<keyword evidence="1" id="KW-0812">Transmembrane</keyword>
<keyword evidence="1" id="KW-0472">Membrane</keyword>
<evidence type="ECO:0008006" key="4">
    <source>
        <dbReference type="Google" id="ProtNLM"/>
    </source>
</evidence>
<dbReference type="PANTHER" id="PTHR13325:SF3">
    <property type="entry name" value="MEMBRANE-BOUND TRANSCRIPTION FACTOR SITE-2 PROTEASE"/>
    <property type="match status" value="1"/>
</dbReference>
<dbReference type="Proteomes" id="UP001501736">
    <property type="component" value="Unassembled WGS sequence"/>
</dbReference>
<dbReference type="EMBL" id="BAAAYG010000004">
    <property type="protein sequence ID" value="GAA3283345.1"/>
    <property type="molecule type" value="Genomic_DNA"/>
</dbReference>
<feature type="transmembrane region" description="Helical" evidence="1">
    <location>
        <begin position="161"/>
        <end position="181"/>
    </location>
</feature>